<dbReference type="EMBL" id="JBHULR010000015">
    <property type="protein sequence ID" value="MFD2549458.1"/>
    <property type="molecule type" value="Genomic_DNA"/>
</dbReference>
<sequence length="375" mass="42581">MRNILYYKGYTQYHNIGDQLINRSLLDYFRKFSKVIVSTGGMPLFYTDALALEAEERSSAYAGNFHMQLLLRALTAVFQKDTRIYFLASPPGDQSTYSFLAGCKYFLSGGLYLLLYLLGVRIIKIGFSIGPLGRMAKAGERFRALFIRHYYVRDSISLRFVQTMGIKQAKLFPDLCWSYQPTTYPQNMDIPSAESPKIMLSFRDGVHSEHPTETYQDSLVSLLSQFVHAHQEQYRFQVSFQVASDATFSEFLYTHIKSFAPVSFMTEQIDLADAFQYQSASLVLTNRLHVALLAAKFGCLPVIVTDIGRHVKIKGIFQDAGLHPLLLDTQQAPTDNLTRLAGILTNRQVYLAKIQQAEKTYAQLSTNIMNHIFSS</sequence>
<evidence type="ECO:0000256" key="1">
    <source>
        <dbReference type="SAM" id="Phobius"/>
    </source>
</evidence>
<feature type="transmembrane region" description="Helical" evidence="1">
    <location>
        <begin position="105"/>
        <end position="127"/>
    </location>
</feature>
<evidence type="ECO:0000313" key="3">
    <source>
        <dbReference type="EMBL" id="MFD2549458.1"/>
    </source>
</evidence>
<gene>
    <name evidence="3" type="ORF">ACFSR5_17550</name>
</gene>
<accession>A0ABW5KLV0</accession>
<keyword evidence="4" id="KW-1185">Reference proteome</keyword>
<dbReference type="PANTHER" id="PTHR36836">
    <property type="entry name" value="COLANIC ACID BIOSYNTHESIS PROTEIN WCAK"/>
    <property type="match status" value="1"/>
</dbReference>
<keyword evidence="1" id="KW-1133">Transmembrane helix</keyword>
<evidence type="ECO:0000259" key="2">
    <source>
        <dbReference type="Pfam" id="PF04230"/>
    </source>
</evidence>
<evidence type="ECO:0000313" key="4">
    <source>
        <dbReference type="Proteomes" id="UP001597545"/>
    </source>
</evidence>
<keyword evidence="1" id="KW-0812">Transmembrane</keyword>
<dbReference type="PANTHER" id="PTHR36836:SF1">
    <property type="entry name" value="COLANIC ACID BIOSYNTHESIS PROTEIN WCAK"/>
    <property type="match status" value="1"/>
</dbReference>
<name>A0ABW5KLV0_9SPHI</name>
<dbReference type="RefSeq" id="WP_380905775.1">
    <property type="nucleotide sequence ID" value="NZ_JBHUEG010000012.1"/>
</dbReference>
<feature type="domain" description="Polysaccharide pyruvyl transferase" evidence="2">
    <location>
        <begin position="15"/>
        <end position="299"/>
    </location>
</feature>
<keyword evidence="3" id="KW-0808">Transferase</keyword>
<dbReference type="GO" id="GO:0016740">
    <property type="term" value="F:transferase activity"/>
    <property type="evidence" value="ECO:0007669"/>
    <property type="project" value="UniProtKB-KW"/>
</dbReference>
<reference evidence="4" key="1">
    <citation type="journal article" date="2019" name="Int. J. Syst. Evol. Microbiol.">
        <title>The Global Catalogue of Microorganisms (GCM) 10K type strain sequencing project: providing services to taxonomists for standard genome sequencing and annotation.</title>
        <authorList>
            <consortium name="The Broad Institute Genomics Platform"/>
            <consortium name="The Broad Institute Genome Sequencing Center for Infectious Disease"/>
            <person name="Wu L."/>
            <person name="Ma J."/>
        </authorList>
    </citation>
    <scope>NUCLEOTIDE SEQUENCE [LARGE SCALE GENOMIC DNA]</scope>
    <source>
        <strain evidence="4">KCTC 42662</strain>
    </source>
</reference>
<protein>
    <submittedName>
        <fullName evidence="3">Polysaccharide pyruvyl transferase family protein</fullName>
    </submittedName>
</protein>
<organism evidence="3 4">
    <name type="scientific">Sphingobacterium suaedae</name>
    <dbReference type="NCBI Taxonomy" id="1686402"/>
    <lineage>
        <taxon>Bacteria</taxon>
        <taxon>Pseudomonadati</taxon>
        <taxon>Bacteroidota</taxon>
        <taxon>Sphingobacteriia</taxon>
        <taxon>Sphingobacteriales</taxon>
        <taxon>Sphingobacteriaceae</taxon>
        <taxon>Sphingobacterium</taxon>
    </lineage>
</organism>
<comment type="caution">
    <text evidence="3">The sequence shown here is derived from an EMBL/GenBank/DDBJ whole genome shotgun (WGS) entry which is preliminary data.</text>
</comment>
<dbReference type="Pfam" id="PF04230">
    <property type="entry name" value="PS_pyruv_trans"/>
    <property type="match status" value="1"/>
</dbReference>
<keyword evidence="1" id="KW-0472">Membrane</keyword>
<dbReference type="Proteomes" id="UP001597545">
    <property type="component" value="Unassembled WGS sequence"/>
</dbReference>
<dbReference type="InterPro" id="IPR007345">
    <property type="entry name" value="Polysacch_pyruvyl_Trfase"/>
</dbReference>
<proteinExistence type="predicted"/>